<keyword evidence="1" id="KW-0472">Membrane</keyword>
<dbReference type="AlphaFoldDB" id="A0A941GRR4"/>
<evidence type="ECO:0000313" key="2">
    <source>
        <dbReference type="EMBL" id="MBR8829164.1"/>
    </source>
</evidence>
<dbReference type="GO" id="GO:0016874">
    <property type="term" value="F:ligase activity"/>
    <property type="evidence" value="ECO:0007669"/>
    <property type="project" value="UniProtKB-KW"/>
</dbReference>
<evidence type="ECO:0000313" key="3">
    <source>
        <dbReference type="Proteomes" id="UP000767446"/>
    </source>
</evidence>
<gene>
    <name evidence="2" type="ORF">DSM107014_14915</name>
</gene>
<feature type="transmembrane region" description="Helical" evidence="1">
    <location>
        <begin position="223"/>
        <end position="251"/>
    </location>
</feature>
<dbReference type="Proteomes" id="UP000767446">
    <property type="component" value="Unassembled WGS sequence"/>
</dbReference>
<name>A0A941GRR4_9CHRO</name>
<feature type="transmembrane region" description="Helical" evidence="1">
    <location>
        <begin position="346"/>
        <end position="370"/>
    </location>
</feature>
<comment type="caution">
    <text evidence="2">The sequence shown here is derived from an EMBL/GenBank/DDBJ whole genome shotgun (WGS) entry which is preliminary data.</text>
</comment>
<feature type="transmembrane region" description="Helical" evidence="1">
    <location>
        <begin position="391"/>
        <end position="418"/>
    </location>
</feature>
<feature type="transmembrane region" description="Helical" evidence="1">
    <location>
        <begin position="189"/>
        <end position="211"/>
    </location>
</feature>
<feature type="transmembrane region" description="Helical" evidence="1">
    <location>
        <begin position="130"/>
        <end position="148"/>
    </location>
</feature>
<proteinExistence type="predicted"/>
<evidence type="ECO:0000256" key="1">
    <source>
        <dbReference type="SAM" id="Phobius"/>
    </source>
</evidence>
<organism evidence="2 3">
    <name type="scientific">Gomphosphaeria aponina SAG 52.96 = DSM 107014</name>
    <dbReference type="NCBI Taxonomy" id="1521640"/>
    <lineage>
        <taxon>Bacteria</taxon>
        <taxon>Bacillati</taxon>
        <taxon>Cyanobacteriota</taxon>
        <taxon>Cyanophyceae</taxon>
        <taxon>Oscillatoriophycideae</taxon>
        <taxon>Chroococcales</taxon>
        <taxon>Gomphosphaeriaceae</taxon>
        <taxon>Gomphosphaeria</taxon>
    </lineage>
</organism>
<keyword evidence="1" id="KW-0812">Transmembrane</keyword>
<accession>A0A941GRR4</accession>
<sequence>MVGVTFLISVFFSALVLVLRPGAAIGIVIMSNLLWPTYLRIPLGIAQMSAARIVVLVLLIRLLVRPYGKGIRLNWLDILIIAGFIWDIVANVAAGADNTQLVYLVGRTQDTILVYFAARLSLRKSSDYKAMVVPLVICGVFLGIVGALESITTRSIYEPLQVYNEFVWIEKEPDYRLGLLRAEGSSTHYIFWGLSMFMVTGFLFSLRDLYLDQDSEGKKSKKWLWWGGVIGSIIGVLSSLSSGPIGALFVLLVSSSFYYVRPLIKPVVWSLVILAILIDIFSNRRFYHLVDYLALSSTTAWYRTKLLEVAVRQLPEYWLFGFGGVRPDHWGKLVDGRNHVDPVNNYVIVALNGGLMGFILFFWTQIVVLWRSIRLWKYGPKEMRIYAFSQGCLLIALMMGSMSAGLFSSVLSFSYILYGSIPNVKKHEYAQVKTKTEELMVNG</sequence>
<protein>
    <submittedName>
        <fullName evidence="2">O-antigen ligase family protein</fullName>
    </submittedName>
</protein>
<keyword evidence="2" id="KW-0436">Ligase</keyword>
<dbReference type="EMBL" id="JADQBC010000113">
    <property type="protein sequence ID" value="MBR8829164.1"/>
    <property type="molecule type" value="Genomic_DNA"/>
</dbReference>
<feature type="transmembrane region" description="Helical" evidence="1">
    <location>
        <begin position="263"/>
        <end position="281"/>
    </location>
</feature>
<feature type="transmembrane region" description="Helical" evidence="1">
    <location>
        <begin position="40"/>
        <end position="63"/>
    </location>
</feature>
<keyword evidence="1" id="KW-1133">Transmembrane helix</keyword>
<reference evidence="2" key="1">
    <citation type="submission" date="2021-02" db="EMBL/GenBank/DDBJ databases">
        <title>Metagenome analyses of Stigonema ocellatum DSM 106950, Chlorogloea purpurea SAG 13.99 and Gomphosphaeria aponina DSM 107014.</title>
        <authorList>
            <person name="Marter P."/>
            <person name="Huang S."/>
        </authorList>
    </citation>
    <scope>NUCLEOTIDE SEQUENCE</scope>
    <source>
        <strain evidence="2">JP213</strain>
    </source>
</reference>
<feature type="transmembrane region" description="Helical" evidence="1">
    <location>
        <begin position="75"/>
        <end position="94"/>
    </location>
</feature>